<dbReference type="HOGENOM" id="CLU_1195000_0_0_1"/>
<name>A0A0C3CMN2_HEBCY</name>
<keyword evidence="3" id="KW-1185">Reference proteome</keyword>
<feature type="compositionally biased region" description="Polar residues" evidence="1">
    <location>
        <begin position="34"/>
        <end position="43"/>
    </location>
</feature>
<sequence>MHRNVSPRQAVLEAALMVPCIPVFPGIKTATSYSMNSTPTAQKAPQKAPKERSGQDPFRLLNSSILILMPSSRERYHRPLRRDSLGFRGTFSLETVSQQVVVRRVLELEATMRVLADRVCTENQGKLSQVNAFDDLNITGRSKFTARSHHASAPLGSEDNPGLHSLTINSIPKSINTLKVWWDPDVQKNDNTNVMSALSNLEYKPTGMAEYSVDRTRERVNGQSNVIQCPRQ</sequence>
<evidence type="ECO:0000313" key="2">
    <source>
        <dbReference type="EMBL" id="KIM49945.1"/>
    </source>
</evidence>
<protein>
    <submittedName>
        <fullName evidence="2">Uncharacterized protein</fullName>
    </submittedName>
</protein>
<evidence type="ECO:0000313" key="3">
    <source>
        <dbReference type="Proteomes" id="UP000053424"/>
    </source>
</evidence>
<proteinExistence type="predicted"/>
<accession>A0A0C3CMN2</accession>
<dbReference type="Proteomes" id="UP000053424">
    <property type="component" value="Unassembled WGS sequence"/>
</dbReference>
<organism evidence="2 3">
    <name type="scientific">Hebeloma cylindrosporum</name>
    <dbReference type="NCBI Taxonomy" id="76867"/>
    <lineage>
        <taxon>Eukaryota</taxon>
        <taxon>Fungi</taxon>
        <taxon>Dikarya</taxon>
        <taxon>Basidiomycota</taxon>
        <taxon>Agaricomycotina</taxon>
        <taxon>Agaricomycetes</taxon>
        <taxon>Agaricomycetidae</taxon>
        <taxon>Agaricales</taxon>
        <taxon>Agaricineae</taxon>
        <taxon>Hymenogastraceae</taxon>
        <taxon>Hebeloma</taxon>
    </lineage>
</organism>
<dbReference type="AlphaFoldDB" id="A0A0C3CMN2"/>
<gene>
    <name evidence="2" type="ORF">M413DRAFT_6755</name>
</gene>
<feature type="region of interest" description="Disordered" evidence="1">
    <location>
        <begin position="34"/>
        <end position="56"/>
    </location>
</feature>
<reference evidence="2 3" key="1">
    <citation type="submission" date="2014-04" db="EMBL/GenBank/DDBJ databases">
        <authorList>
            <consortium name="DOE Joint Genome Institute"/>
            <person name="Kuo A."/>
            <person name="Gay G."/>
            <person name="Dore J."/>
            <person name="Kohler A."/>
            <person name="Nagy L.G."/>
            <person name="Floudas D."/>
            <person name="Copeland A."/>
            <person name="Barry K.W."/>
            <person name="Cichocki N."/>
            <person name="Veneault-Fourrey C."/>
            <person name="LaButti K."/>
            <person name="Lindquist E.A."/>
            <person name="Lipzen A."/>
            <person name="Lundell T."/>
            <person name="Morin E."/>
            <person name="Murat C."/>
            <person name="Sun H."/>
            <person name="Tunlid A."/>
            <person name="Henrissat B."/>
            <person name="Grigoriev I.V."/>
            <person name="Hibbett D.S."/>
            <person name="Martin F."/>
            <person name="Nordberg H.P."/>
            <person name="Cantor M.N."/>
            <person name="Hua S.X."/>
        </authorList>
    </citation>
    <scope>NUCLEOTIDE SEQUENCE [LARGE SCALE GENOMIC DNA]</scope>
    <source>
        <strain evidence="3">h7</strain>
    </source>
</reference>
<evidence type="ECO:0000256" key="1">
    <source>
        <dbReference type="SAM" id="MobiDB-lite"/>
    </source>
</evidence>
<reference evidence="3" key="2">
    <citation type="submission" date="2015-01" db="EMBL/GenBank/DDBJ databases">
        <title>Evolutionary Origins and Diversification of the Mycorrhizal Mutualists.</title>
        <authorList>
            <consortium name="DOE Joint Genome Institute"/>
            <consortium name="Mycorrhizal Genomics Consortium"/>
            <person name="Kohler A."/>
            <person name="Kuo A."/>
            <person name="Nagy L.G."/>
            <person name="Floudas D."/>
            <person name="Copeland A."/>
            <person name="Barry K.W."/>
            <person name="Cichocki N."/>
            <person name="Veneault-Fourrey C."/>
            <person name="LaButti K."/>
            <person name="Lindquist E.A."/>
            <person name="Lipzen A."/>
            <person name="Lundell T."/>
            <person name="Morin E."/>
            <person name="Murat C."/>
            <person name="Riley R."/>
            <person name="Ohm R."/>
            <person name="Sun H."/>
            <person name="Tunlid A."/>
            <person name="Henrissat B."/>
            <person name="Grigoriev I.V."/>
            <person name="Hibbett D.S."/>
            <person name="Martin F."/>
        </authorList>
    </citation>
    <scope>NUCLEOTIDE SEQUENCE [LARGE SCALE GENOMIC DNA]</scope>
    <source>
        <strain evidence="3">h7</strain>
    </source>
</reference>
<dbReference type="EMBL" id="KN831768">
    <property type="protein sequence ID" value="KIM49945.1"/>
    <property type="molecule type" value="Genomic_DNA"/>
</dbReference>